<evidence type="ECO:0000256" key="7">
    <source>
        <dbReference type="RuleBase" id="RU004057"/>
    </source>
</evidence>
<evidence type="ECO:0000313" key="12">
    <source>
        <dbReference type="Proteomes" id="UP000002217"/>
    </source>
</evidence>
<keyword evidence="7" id="KW-0653">Protein transport</keyword>
<reference evidence="11 12" key="1">
    <citation type="journal article" date="2009" name="Stand. Genomic Sci.">
        <title>Complete genome sequence of Desulfotomaculum acetoxidans type strain (5575).</title>
        <authorList>
            <person name="Spring S."/>
            <person name="Lapidus A."/>
            <person name="Schroder M."/>
            <person name="Gleim D."/>
            <person name="Sims D."/>
            <person name="Meincke L."/>
            <person name="Glavina Del Rio T."/>
            <person name="Tice H."/>
            <person name="Copeland A."/>
            <person name="Cheng J.F."/>
            <person name="Lucas S."/>
            <person name="Chen F."/>
            <person name="Nolan M."/>
            <person name="Bruce D."/>
            <person name="Goodwin L."/>
            <person name="Pitluck S."/>
            <person name="Ivanova N."/>
            <person name="Mavromatis K."/>
            <person name="Mikhailova N."/>
            <person name="Pati A."/>
            <person name="Chen A."/>
            <person name="Palaniappan K."/>
            <person name="Land M."/>
            <person name="Hauser L."/>
            <person name="Chang Y.J."/>
            <person name="Jeffries C.D."/>
            <person name="Chain P."/>
            <person name="Saunders E."/>
            <person name="Brettin T."/>
            <person name="Detter J.C."/>
            <person name="Goker M."/>
            <person name="Bristow J."/>
            <person name="Eisen J.A."/>
            <person name="Markowitz V."/>
            <person name="Hugenholtz P."/>
            <person name="Kyrpides N.C."/>
            <person name="Klenk H.P."/>
            <person name="Han C."/>
        </authorList>
    </citation>
    <scope>NUCLEOTIDE SEQUENCE [LARGE SCALE GENOMIC DNA]</scope>
    <source>
        <strain evidence="12">ATCC 49208 / DSM 771 / VKM B-1644</strain>
    </source>
</reference>
<dbReference type="InterPro" id="IPR046786">
    <property type="entry name" value="MotA_N"/>
</dbReference>
<dbReference type="NCBIfam" id="NF006583">
    <property type="entry name" value="PRK09109.1"/>
    <property type="match status" value="1"/>
</dbReference>
<evidence type="ECO:0000256" key="1">
    <source>
        <dbReference type="ARBA" id="ARBA00004651"/>
    </source>
</evidence>
<dbReference type="AlphaFoldDB" id="C8W1C4"/>
<feature type="transmembrane region" description="Helical" evidence="8">
    <location>
        <begin position="182"/>
        <end position="203"/>
    </location>
</feature>
<evidence type="ECO:0000256" key="6">
    <source>
        <dbReference type="ARBA" id="ARBA00023136"/>
    </source>
</evidence>
<dbReference type="EMBL" id="CP001720">
    <property type="protein sequence ID" value="ACV61569.1"/>
    <property type="molecule type" value="Genomic_DNA"/>
</dbReference>
<dbReference type="OrthoDB" id="9806929at2"/>
<evidence type="ECO:0000256" key="2">
    <source>
        <dbReference type="ARBA" id="ARBA00022475"/>
    </source>
</evidence>
<keyword evidence="3 8" id="KW-0812">Transmembrane</keyword>
<evidence type="ECO:0000256" key="8">
    <source>
        <dbReference type="SAM" id="Phobius"/>
    </source>
</evidence>
<protein>
    <submittedName>
        <fullName evidence="11">MotA/TolQ/ExbB proton channel</fullName>
    </submittedName>
</protein>
<feature type="domain" description="Motility protein A N-terminal" evidence="10">
    <location>
        <begin position="6"/>
        <end position="89"/>
    </location>
</feature>
<evidence type="ECO:0000256" key="3">
    <source>
        <dbReference type="ARBA" id="ARBA00022692"/>
    </source>
</evidence>
<dbReference type="eggNOG" id="COG1291">
    <property type="taxonomic scope" value="Bacteria"/>
</dbReference>
<dbReference type="GO" id="GO:0015031">
    <property type="term" value="P:protein transport"/>
    <property type="evidence" value="ECO:0007669"/>
    <property type="project" value="UniProtKB-KW"/>
</dbReference>
<evidence type="ECO:0000313" key="11">
    <source>
        <dbReference type="EMBL" id="ACV61569.1"/>
    </source>
</evidence>
<evidence type="ECO:0000259" key="9">
    <source>
        <dbReference type="Pfam" id="PF01618"/>
    </source>
</evidence>
<evidence type="ECO:0000256" key="4">
    <source>
        <dbReference type="ARBA" id="ARBA00022779"/>
    </source>
</evidence>
<dbReference type="GO" id="GO:0005886">
    <property type="term" value="C:plasma membrane"/>
    <property type="evidence" value="ECO:0007669"/>
    <property type="project" value="UniProtKB-SubCell"/>
</dbReference>
<feature type="transmembrane region" description="Helical" evidence="8">
    <location>
        <begin position="148"/>
        <end position="170"/>
    </location>
</feature>
<dbReference type="RefSeq" id="WP_015756287.1">
    <property type="nucleotide sequence ID" value="NC_013216.1"/>
</dbReference>
<keyword evidence="4" id="KW-0283">Flagellar rotation</keyword>
<keyword evidence="2" id="KW-1003">Cell membrane</keyword>
<gene>
    <name evidence="11" type="ordered locus">Dtox_0653</name>
</gene>
<feature type="domain" description="MotA/TolQ/ExbB proton channel" evidence="9">
    <location>
        <begin position="101"/>
        <end position="215"/>
    </location>
</feature>
<organism evidence="11 12">
    <name type="scientific">Desulfofarcimen acetoxidans (strain ATCC 49208 / DSM 771 / KCTC 5769 / VKM B-1644 / 5575)</name>
    <name type="common">Desulfotomaculum acetoxidans</name>
    <dbReference type="NCBI Taxonomy" id="485916"/>
    <lineage>
        <taxon>Bacteria</taxon>
        <taxon>Bacillati</taxon>
        <taxon>Bacillota</taxon>
        <taxon>Clostridia</taxon>
        <taxon>Eubacteriales</taxon>
        <taxon>Peptococcaceae</taxon>
        <taxon>Desulfofarcimen</taxon>
    </lineage>
</organism>
<keyword evidence="6 8" id="KW-0472">Membrane</keyword>
<dbReference type="PANTHER" id="PTHR30433:SF3">
    <property type="entry name" value="MOTILITY PROTEIN A"/>
    <property type="match status" value="1"/>
</dbReference>
<name>C8W1C4_DESAS</name>
<dbReference type="InterPro" id="IPR047055">
    <property type="entry name" value="MotA-like"/>
</dbReference>
<keyword evidence="12" id="KW-1185">Reference proteome</keyword>
<evidence type="ECO:0000259" key="10">
    <source>
        <dbReference type="Pfam" id="PF20560"/>
    </source>
</evidence>
<keyword evidence="5 8" id="KW-1133">Transmembrane helix</keyword>
<dbReference type="InterPro" id="IPR002898">
    <property type="entry name" value="MotA_ExbB_proton_chnl"/>
</dbReference>
<feature type="transmembrane region" description="Helical" evidence="8">
    <location>
        <begin position="35"/>
        <end position="53"/>
    </location>
</feature>
<dbReference type="GO" id="GO:0071978">
    <property type="term" value="P:bacterial-type flagellum-dependent swarming motility"/>
    <property type="evidence" value="ECO:0007669"/>
    <property type="project" value="InterPro"/>
</dbReference>
<keyword evidence="7" id="KW-0813">Transport</keyword>
<dbReference type="KEGG" id="dae:Dtox_0653"/>
<dbReference type="STRING" id="485916.Dtox_0653"/>
<dbReference type="Pfam" id="PF01618">
    <property type="entry name" value="MotA_ExbB"/>
    <property type="match status" value="1"/>
</dbReference>
<dbReference type="GO" id="GO:0006935">
    <property type="term" value="P:chemotaxis"/>
    <property type="evidence" value="ECO:0007669"/>
    <property type="project" value="InterPro"/>
</dbReference>
<dbReference type="Pfam" id="PF20560">
    <property type="entry name" value="MotA_N"/>
    <property type="match status" value="1"/>
</dbReference>
<evidence type="ECO:0000256" key="5">
    <source>
        <dbReference type="ARBA" id="ARBA00022989"/>
    </source>
</evidence>
<comment type="similarity">
    <text evidence="7">Belongs to the exbB/tolQ family.</text>
</comment>
<accession>C8W1C4</accession>
<dbReference type="PANTHER" id="PTHR30433">
    <property type="entry name" value="CHEMOTAXIS PROTEIN MOTA"/>
    <property type="match status" value="1"/>
</dbReference>
<sequence length="260" mass="27946">MDLAVLIGVVGGLLSLVLGFMWEGGHVGSLIQKTAALIVFGGTFGATVACFSVQDLKVIPQILKNALTVKLPEESEIIDQIVDLADQARREGLLYLEDQISSMDNEFLKKGIQLVIDGTEAELVRNIMETEIISLEERNEVGASFFEAAGGFAPTMGIIGTVMGLVHVLGNMDDPTTLGPKIAVAFIATLYGVASANVLYLPLGAKIKNVSKKEVIIKELVMEGVIALQGGNNPLLIRERLNAYLNPNKRPPGNKPYEED</sequence>
<dbReference type="HOGENOM" id="CLU_079895_1_0_9"/>
<proteinExistence type="inferred from homology"/>
<dbReference type="Proteomes" id="UP000002217">
    <property type="component" value="Chromosome"/>
</dbReference>
<comment type="subcellular location">
    <subcellularLocation>
        <location evidence="1">Cell membrane</location>
        <topology evidence="1">Multi-pass membrane protein</topology>
    </subcellularLocation>
    <subcellularLocation>
        <location evidence="7">Membrane</location>
        <topology evidence="7">Multi-pass membrane protein</topology>
    </subcellularLocation>
</comment>